<evidence type="ECO:0000256" key="3">
    <source>
        <dbReference type="ARBA" id="ARBA00022679"/>
    </source>
</evidence>
<keyword evidence="2" id="KW-0723">Serine/threonine-protein kinase</keyword>
<comment type="caution">
    <text evidence="10">The sequence shown here is derived from an EMBL/GenBank/DDBJ whole genome shotgun (WGS) entry which is preliminary data.</text>
</comment>
<proteinExistence type="predicted"/>
<dbReference type="Gene3D" id="3.30.200.20">
    <property type="entry name" value="Phosphorylase Kinase, domain 1"/>
    <property type="match status" value="1"/>
</dbReference>
<evidence type="ECO:0000256" key="7">
    <source>
        <dbReference type="ARBA" id="ARBA00047899"/>
    </source>
</evidence>
<evidence type="ECO:0000256" key="1">
    <source>
        <dbReference type="ARBA" id="ARBA00012513"/>
    </source>
</evidence>
<dbReference type="OrthoDB" id="4062651at2759"/>
<keyword evidence="3" id="KW-0808">Transferase</keyword>
<keyword evidence="6" id="KW-0067">ATP-binding</keyword>
<protein>
    <recommendedName>
        <fullName evidence="1">non-specific serine/threonine protein kinase</fullName>
        <ecNumber evidence="1">2.7.11.1</ecNumber>
    </recommendedName>
</protein>
<dbReference type="PANTHER" id="PTHR13902">
    <property type="entry name" value="SERINE/THREONINE-PROTEIN KINASE WNK WITH NO LYSINE -RELATED"/>
    <property type="match status" value="1"/>
</dbReference>
<dbReference type="InterPro" id="IPR024678">
    <property type="entry name" value="Kinase_OSR1/WNK_CCT"/>
</dbReference>
<evidence type="ECO:0000313" key="11">
    <source>
        <dbReference type="Proteomes" id="UP000237000"/>
    </source>
</evidence>
<dbReference type="STRING" id="63057.A0A2P5F4V9"/>
<evidence type="ECO:0000256" key="2">
    <source>
        <dbReference type="ARBA" id="ARBA00022527"/>
    </source>
</evidence>
<evidence type="ECO:0000256" key="8">
    <source>
        <dbReference type="ARBA" id="ARBA00048679"/>
    </source>
</evidence>
<dbReference type="FunFam" id="3.30.200.20:FF:000075">
    <property type="entry name" value="Probable serine/threonine-protein kinase WNK1"/>
    <property type="match status" value="1"/>
</dbReference>
<dbReference type="AlphaFoldDB" id="A0A2P5F4V9"/>
<evidence type="ECO:0000256" key="5">
    <source>
        <dbReference type="ARBA" id="ARBA00022777"/>
    </source>
</evidence>
<dbReference type="GO" id="GO:0004674">
    <property type="term" value="F:protein serine/threonine kinase activity"/>
    <property type="evidence" value="ECO:0007669"/>
    <property type="project" value="UniProtKB-KW"/>
</dbReference>
<accession>A0A2P5F4V9</accession>
<keyword evidence="5 10" id="KW-0418">Kinase</keyword>
<dbReference type="Pfam" id="PF12202">
    <property type="entry name" value="OSR1_C"/>
    <property type="match status" value="1"/>
</dbReference>
<dbReference type="Proteomes" id="UP000237000">
    <property type="component" value="Unassembled WGS sequence"/>
</dbReference>
<feature type="domain" description="Serine/threonine-protein kinase OSR1/WNK CCT" evidence="9">
    <location>
        <begin position="208"/>
        <end position="264"/>
    </location>
</feature>
<dbReference type="GO" id="GO:0005524">
    <property type="term" value="F:ATP binding"/>
    <property type="evidence" value="ECO:0007669"/>
    <property type="project" value="UniProtKB-KW"/>
</dbReference>
<keyword evidence="11" id="KW-1185">Reference proteome</keyword>
<comment type="catalytic activity">
    <reaction evidence="8">
        <text>L-seryl-[protein] + ATP = O-phospho-L-seryl-[protein] + ADP + H(+)</text>
        <dbReference type="Rhea" id="RHEA:17989"/>
        <dbReference type="Rhea" id="RHEA-COMP:9863"/>
        <dbReference type="Rhea" id="RHEA-COMP:11604"/>
        <dbReference type="ChEBI" id="CHEBI:15378"/>
        <dbReference type="ChEBI" id="CHEBI:29999"/>
        <dbReference type="ChEBI" id="CHEBI:30616"/>
        <dbReference type="ChEBI" id="CHEBI:83421"/>
        <dbReference type="ChEBI" id="CHEBI:456216"/>
        <dbReference type="EC" id="2.7.11.1"/>
    </reaction>
</comment>
<sequence>MDSCTGVMRGNSDSLYGDIVEKDPTGRYLRYEEVLGRGAFKTVYKAFDEVDGVEVAWNQVSVEDLMQSPDQLERLYSEGIKPASLGKVDNPEVKQFIEKCLVPASMRLPAVELLKDPFLSTESLMDQNHEPNRIPNFIPKLVDSPHPDCRPMNCESPMDIDSNSKKLSVGSVVKSASETSSFSSSELWQHTRNNEFRLRGEKDGDNTISLTLRIADPSGRIRNIHFAFYLDSDTAISIAGEMVEQLDLSNEDTTAIAVLIDNLIVKLVPSWNVSSGTLSTGANSSTGDSSILLNDEISLRCSWDSGLVKPTSNAIDRQHVIAQMADVEDQGNEVSATSDISAEYGVRIASDADNFKPWGSYSLDGCNKSPDGYCFNSDFKVFYHEHEENSCEGNFGESHMMINETTRSSALSYIDSYSGLSKNFSLSSIHSLSLGENNRYDELKLELDAIDTQYQQCCLELLRMREQAIENAKRRWITKKKVAAA</sequence>
<evidence type="ECO:0000259" key="9">
    <source>
        <dbReference type="Pfam" id="PF12202"/>
    </source>
</evidence>
<dbReference type="InterPro" id="IPR011009">
    <property type="entry name" value="Kinase-like_dom_sf"/>
</dbReference>
<dbReference type="SUPFAM" id="SSF56112">
    <property type="entry name" value="Protein kinase-like (PK-like)"/>
    <property type="match status" value="1"/>
</dbReference>
<evidence type="ECO:0000256" key="4">
    <source>
        <dbReference type="ARBA" id="ARBA00022741"/>
    </source>
</evidence>
<dbReference type="EC" id="2.7.11.1" evidence="1"/>
<comment type="catalytic activity">
    <reaction evidence="7">
        <text>L-threonyl-[protein] + ATP = O-phospho-L-threonyl-[protein] + ADP + H(+)</text>
        <dbReference type="Rhea" id="RHEA:46608"/>
        <dbReference type="Rhea" id="RHEA-COMP:11060"/>
        <dbReference type="Rhea" id="RHEA-COMP:11605"/>
        <dbReference type="ChEBI" id="CHEBI:15378"/>
        <dbReference type="ChEBI" id="CHEBI:30013"/>
        <dbReference type="ChEBI" id="CHEBI:30616"/>
        <dbReference type="ChEBI" id="CHEBI:61977"/>
        <dbReference type="ChEBI" id="CHEBI:456216"/>
        <dbReference type="EC" id="2.7.11.1"/>
    </reaction>
</comment>
<dbReference type="Gene3D" id="3.10.20.90">
    <property type="entry name" value="Phosphatidylinositol 3-kinase Catalytic Subunit, Chain A, domain 1"/>
    <property type="match status" value="1"/>
</dbReference>
<reference evidence="11" key="1">
    <citation type="submission" date="2016-06" db="EMBL/GenBank/DDBJ databases">
        <title>Parallel loss of symbiosis genes in relatives of nitrogen-fixing non-legume Parasponia.</title>
        <authorList>
            <person name="Van Velzen R."/>
            <person name="Holmer R."/>
            <person name="Bu F."/>
            <person name="Rutten L."/>
            <person name="Van Zeijl A."/>
            <person name="Liu W."/>
            <person name="Santuari L."/>
            <person name="Cao Q."/>
            <person name="Sharma T."/>
            <person name="Shen D."/>
            <person name="Roswanjaya Y."/>
            <person name="Wardhani T."/>
            <person name="Kalhor M.S."/>
            <person name="Jansen J."/>
            <person name="Van den Hoogen J."/>
            <person name="Gungor B."/>
            <person name="Hartog M."/>
            <person name="Hontelez J."/>
            <person name="Verver J."/>
            <person name="Yang W.-C."/>
            <person name="Schijlen E."/>
            <person name="Repin R."/>
            <person name="Schilthuizen M."/>
            <person name="Schranz E."/>
            <person name="Heidstra R."/>
            <person name="Miyata K."/>
            <person name="Fedorova E."/>
            <person name="Kohlen W."/>
            <person name="Bisseling T."/>
            <person name="Smit S."/>
            <person name="Geurts R."/>
        </authorList>
    </citation>
    <scope>NUCLEOTIDE SEQUENCE [LARGE SCALE GENOMIC DNA]</scope>
    <source>
        <strain evidence="11">cv. RG33-2</strain>
    </source>
</reference>
<organism evidence="10 11">
    <name type="scientific">Trema orientale</name>
    <name type="common">Charcoal tree</name>
    <name type="synonym">Celtis orientalis</name>
    <dbReference type="NCBI Taxonomy" id="63057"/>
    <lineage>
        <taxon>Eukaryota</taxon>
        <taxon>Viridiplantae</taxon>
        <taxon>Streptophyta</taxon>
        <taxon>Embryophyta</taxon>
        <taxon>Tracheophyta</taxon>
        <taxon>Spermatophyta</taxon>
        <taxon>Magnoliopsida</taxon>
        <taxon>eudicotyledons</taxon>
        <taxon>Gunneridae</taxon>
        <taxon>Pentapetalae</taxon>
        <taxon>rosids</taxon>
        <taxon>fabids</taxon>
        <taxon>Rosales</taxon>
        <taxon>Cannabaceae</taxon>
        <taxon>Trema</taxon>
    </lineage>
</organism>
<keyword evidence="4" id="KW-0547">Nucleotide-binding</keyword>
<name>A0A2P5F4V9_TREOI</name>
<dbReference type="InterPro" id="IPR050588">
    <property type="entry name" value="WNK_Ser-Thr_kinase"/>
</dbReference>
<evidence type="ECO:0000256" key="6">
    <source>
        <dbReference type="ARBA" id="ARBA00022840"/>
    </source>
</evidence>
<gene>
    <name evidence="10" type="ORF">TorRG33x02_114280</name>
</gene>
<dbReference type="EMBL" id="JXTC01000062">
    <property type="protein sequence ID" value="PON92830.1"/>
    <property type="molecule type" value="Genomic_DNA"/>
</dbReference>
<evidence type="ECO:0000313" key="10">
    <source>
        <dbReference type="EMBL" id="PON92830.1"/>
    </source>
</evidence>
<dbReference type="InParanoid" id="A0A2P5F4V9"/>